<comment type="caution">
    <text evidence="2">The sequence shown here is derived from an EMBL/GenBank/DDBJ whole genome shotgun (WGS) entry which is preliminary data.</text>
</comment>
<dbReference type="EMBL" id="CAJOBD010002350">
    <property type="protein sequence ID" value="CAF3875322.1"/>
    <property type="molecule type" value="Genomic_DNA"/>
</dbReference>
<sequence length="452" mass="52440">MRNGQKYIYNAGEAEASIGNECSKHYTNYTENGSVVYYRYNKAKRHGPQCAARIYLLYHSDSDKITVYKAEVEHNNHHDKLRGVDENVKQCIQELYNDGVMKPKQIIRALRARNYKKKKYGTSIISLGELKECIYEDDQDIEDDGENKFRIFISSIRSLNVAFTSSHIHANVTYKLVWLGYPVLIVGTTDVNKSFHPFGLAICSNEKTEDFEFISNNIQNGMQVINKDLLKPTALISDAADAIKNGFRNVFNNEYYQTMCWAHMKRKVEHCICQINDKDIRKEIMEDIEMLQLFNSIPVFKLASTLFMKKWNMNTKQQNQSILDFLEYFDNEWLQSNNGRYEGIQLYTSSTNSVLEATNETIKDDGTFRERHVLSRFLIIATNIINSWSAERDAFSINAKIFATETTLSLQLWTLSYQWAKPTKDISCIENNDSKQYYIPARDLQSVTRVDL</sequence>
<dbReference type="Pfam" id="PF10551">
    <property type="entry name" value="MULE"/>
    <property type="match status" value="1"/>
</dbReference>
<accession>A0A819G2L6</accession>
<evidence type="ECO:0000313" key="2">
    <source>
        <dbReference type="EMBL" id="CAF3875322.1"/>
    </source>
</evidence>
<reference evidence="2" key="1">
    <citation type="submission" date="2021-02" db="EMBL/GenBank/DDBJ databases">
        <authorList>
            <person name="Nowell W R."/>
        </authorList>
    </citation>
    <scope>NUCLEOTIDE SEQUENCE</scope>
</reference>
<evidence type="ECO:0000259" key="1">
    <source>
        <dbReference type="Pfam" id="PF10551"/>
    </source>
</evidence>
<evidence type="ECO:0000313" key="3">
    <source>
        <dbReference type="Proteomes" id="UP000663836"/>
    </source>
</evidence>
<feature type="domain" description="MULE transposase" evidence="1">
    <location>
        <begin position="173"/>
        <end position="265"/>
    </location>
</feature>
<gene>
    <name evidence="2" type="ORF">JBS370_LOCUS19542</name>
</gene>
<dbReference type="AlphaFoldDB" id="A0A819G2L6"/>
<dbReference type="Proteomes" id="UP000663836">
    <property type="component" value="Unassembled WGS sequence"/>
</dbReference>
<organism evidence="2 3">
    <name type="scientific">Rotaria sordida</name>
    <dbReference type="NCBI Taxonomy" id="392033"/>
    <lineage>
        <taxon>Eukaryota</taxon>
        <taxon>Metazoa</taxon>
        <taxon>Spiralia</taxon>
        <taxon>Gnathifera</taxon>
        <taxon>Rotifera</taxon>
        <taxon>Eurotatoria</taxon>
        <taxon>Bdelloidea</taxon>
        <taxon>Philodinida</taxon>
        <taxon>Philodinidae</taxon>
        <taxon>Rotaria</taxon>
    </lineage>
</organism>
<proteinExistence type="predicted"/>
<name>A0A819G2L6_9BILA</name>
<protein>
    <recommendedName>
        <fullName evidence="1">MULE transposase domain-containing protein</fullName>
    </recommendedName>
</protein>
<dbReference type="PANTHER" id="PTHR47718">
    <property type="entry name" value="OS01G0519700 PROTEIN"/>
    <property type="match status" value="1"/>
</dbReference>
<dbReference type="InterPro" id="IPR018289">
    <property type="entry name" value="MULE_transposase_dom"/>
</dbReference>